<protein>
    <recommendedName>
        <fullName evidence="3">Retrotransposon gag domain-containing protein</fullName>
    </recommendedName>
</protein>
<sequence>MEPNNPPGTGMSASARLLEQRHRATERLEIAMQEQQQRMTEWLERALQEQQRQQQQRQTYPTSPLLPKKSESPMFDGTRDVEVFIHQLEHLRVVYDIEEDEDILFIALRGLAGTAIIFCRTLSLTQRSTWAELRNALRARFASRNQDVNLAV</sequence>
<name>A0A7S0BR66_9RHOD</name>
<dbReference type="AlphaFoldDB" id="A0A7S0BR66"/>
<accession>A0A7S0BR66</accession>
<gene>
    <name evidence="2" type="ORF">RMAR0315_LOCUS11232</name>
</gene>
<evidence type="ECO:0000313" key="2">
    <source>
        <dbReference type="EMBL" id="CAD8401229.1"/>
    </source>
</evidence>
<feature type="region of interest" description="Disordered" evidence="1">
    <location>
        <begin position="43"/>
        <end position="73"/>
    </location>
</feature>
<evidence type="ECO:0000256" key="1">
    <source>
        <dbReference type="SAM" id="MobiDB-lite"/>
    </source>
</evidence>
<reference evidence="2" key="1">
    <citation type="submission" date="2021-01" db="EMBL/GenBank/DDBJ databases">
        <authorList>
            <person name="Corre E."/>
            <person name="Pelletier E."/>
            <person name="Niang G."/>
            <person name="Scheremetjew M."/>
            <person name="Finn R."/>
            <person name="Kale V."/>
            <person name="Holt S."/>
            <person name="Cochrane G."/>
            <person name="Meng A."/>
            <person name="Brown T."/>
            <person name="Cohen L."/>
        </authorList>
    </citation>
    <scope>NUCLEOTIDE SEQUENCE</scope>
    <source>
        <strain evidence="2">UTEX LB 2760</strain>
    </source>
</reference>
<evidence type="ECO:0008006" key="3">
    <source>
        <dbReference type="Google" id="ProtNLM"/>
    </source>
</evidence>
<organism evidence="2">
    <name type="scientific">Rhodosorus marinus</name>
    <dbReference type="NCBI Taxonomy" id="101924"/>
    <lineage>
        <taxon>Eukaryota</taxon>
        <taxon>Rhodophyta</taxon>
        <taxon>Stylonematophyceae</taxon>
        <taxon>Stylonematales</taxon>
        <taxon>Stylonemataceae</taxon>
        <taxon>Rhodosorus</taxon>
    </lineage>
</organism>
<feature type="compositionally biased region" description="Low complexity" evidence="1">
    <location>
        <begin position="48"/>
        <end position="58"/>
    </location>
</feature>
<dbReference type="EMBL" id="HBEK01020573">
    <property type="protein sequence ID" value="CAD8401229.1"/>
    <property type="molecule type" value="Transcribed_RNA"/>
</dbReference>
<proteinExistence type="predicted"/>